<evidence type="ECO:0000313" key="2">
    <source>
        <dbReference type="EMBL" id="MTD32925.1"/>
    </source>
</evidence>
<gene>
    <name evidence="2" type="ORF">GKE73_05940</name>
</gene>
<dbReference type="Proteomes" id="UP000446658">
    <property type="component" value="Unassembled WGS sequence"/>
</dbReference>
<dbReference type="InterPro" id="IPR036429">
    <property type="entry name" value="SpoA-like_sf"/>
</dbReference>
<dbReference type="SUPFAM" id="SSF101801">
    <property type="entry name" value="Surface presentation of antigens (SPOA)"/>
    <property type="match status" value="1"/>
</dbReference>
<evidence type="ECO:0000259" key="1">
    <source>
        <dbReference type="Pfam" id="PF01052"/>
    </source>
</evidence>
<dbReference type="Pfam" id="PF01052">
    <property type="entry name" value="FliMN_C"/>
    <property type="match status" value="1"/>
</dbReference>
<dbReference type="InterPro" id="IPR001543">
    <property type="entry name" value="FliN-like_C"/>
</dbReference>
<organism evidence="2 3">
    <name type="scientific">Paludibacterium denitrificans</name>
    <dbReference type="NCBI Taxonomy" id="2675226"/>
    <lineage>
        <taxon>Bacteria</taxon>
        <taxon>Pseudomonadati</taxon>
        <taxon>Pseudomonadota</taxon>
        <taxon>Betaproteobacteria</taxon>
        <taxon>Neisseriales</taxon>
        <taxon>Chromobacteriaceae</taxon>
        <taxon>Paludibacterium</taxon>
    </lineage>
</organism>
<keyword evidence="3" id="KW-1185">Reference proteome</keyword>
<protein>
    <recommendedName>
        <fullName evidence="1">Flagellar motor switch protein FliN-like C-terminal domain-containing protein</fullName>
    </recommendedName>
</protein>
<dbReference type="RefSeq" id="WP_230369576.1">
    <property type="nucleotide sequence ID" value="NZ_WLYX01000001.1"/>
</dbReference>
<feature type="domain" description="Flagellar motor switch protein FliN-like C-terminal" evidence="1">
    <location>
        <begin position="226"/>
        <end position="282"/>
    </location>
</feature>
<comment type="caution">
    <text evidence="2">The sequence shown here is derived from an EMBL/GenBank/DDBJ whole genome shotgun (WGS) entry which is preliminary data.</text>
</comment>
<dbReference type="EMBL" id="WLYX01000001">
    <property type="protein sequence ID" value="MTD32925.1"/>
    <property type="molecule type" value="Genomic_DNA"/>
</dbReference>
<sequence length="292" mass="32039">MPKSKIISASQTGNLTVLDPCLLGRPTHQLDRFGIQLQETLQHFFSLRFNRRYGATFRVTDVALHTDGPLAEARLWRSYLDPVGRIACALDRALLLTALDYRYGGRHRAAIPSKPIDTSIPETETEQRFSSMLAKGMLGEIASCVDRLHYGNDHPVRGDLAAVQLVAPSQQGQIVRIGLEEEAHRVAGELWLALDAGWMAHLLAGLGQRSLPVSTTANEPVPLATQLPIKLTARQLEMSVPFGTVLDLKPGDVIPVRVSEQVAVLVGDSHLFHATVAEDSGKLWLTSFEDVE</sequence>
<proteinExistence type="predicted"/>
<accession>A0A844GEE3</accession>
<dbReference type="AlphaFoldDB" id="A0A844GEE3"/>
<reference evidence="2 3" key="1">
    <citation type="submission" date="2019-11" db="EMBL/GenBank/DDBJ databases">
        <title>Draft genome sequence of Paludibacterium sp. dN18-1.</title>
        <authorList>
            <person name="Im W.-T."/>
        </authorList>
    </citation>
    <scope>NUCLEOTIDE SEQUENCE [LARGE SCALE GENOMIC DNA]</scope>
    <source>
        <strain evidence="3">dN 18-1</strain>
    </source>
</reference>
<name>A0A844GEE3_9NEIS</name>
<evidence type="ECO:0000313" key="3">
    <source>
        <dbReference type="Proteomes" id="UP000446658"/>
    </source>
</evidence>